<dbReference type="CDD" id="cd00644">
    <property type="entry name" value="HMG-CoA_reductase_classII"/>
    <property type="match status" value="1"/>
</dbReference>
<dbReference type="SUPFAM" id="SSF56542">
    <property type="entry name" value="Substrate-binding domain of HMG-CoA reductase"/>
    <property type="match status" value="1"/>
</dbReference>
<dbReference type="PROSITE" id="PS00066">
    <property type="entry name" value="HMG_COA_REDUCTASE_1"/>
    <property type="match status" value="1"/>
</dbReference>
<name>A0A7Y3R686_9FLAO</name>
<dbReference type="GO" id="GO:0004420">
    <property type="term" value="F:hydroxymethylglutaryl-CoA reductase (NADPH) activity"/>
    <property type="evidence" value="ECO:0007669"/>
    <property type="project" value="InterPro"/>
</dbReference>
<comment type="pathway">
    <text evidence="3">Metabolic intermediate metabolism; (R)-mevalonate degradation; (S)-3-hydroxy-3-methylglutaryl-CoA from (R)-mevalonate: step 1/1.</text>
</comment>
<dbReference type="InterPro" id="IPR023074">
    <property type="entry name" value="HMG_CoA_Rdtase_cat_sf"/>
</dbReference>
<dbReference type="AlphaFoldDB" id="A0A7Y3R686"/>
<dbReference type="RefSeq" id="WP_171220911.1">
    <property type="nucleotide sequence ID" value="NZ_CP121446.1"/>
</dbReference>
<keyword evidence="3" id="KW-0520">NAD</keyword>
<sequence length="438" mass="48609">MNNAVAGFSKLSKEEKINWIAQEYFSNPTEAITTIKQYWNNDAQLQQLHDEFIENTITNFYLPMGIAPNFLINGKYYSVPMVIEESSVVAAAAKSAKFWSTRGGFKATVLNTEKIGQVHFLFPGETAKLKAFFNAVKPTLIDSTESITKNMQKRGGGILGLELRDKTSELDNYYQLHATFETKDSMGANFINSCLEQLAKTLKEAAQNHADFNEAEKNITVVMSILSNYVPNCIVRAEVSCPVEELAEKKIENPQEFAEKFVQAVRIAEIEPFRAVTHNKGIMNGVDAVVLATGNDFRAVEAGVHAYASRNGQYSSLSHAQIENGIFTFWMEIPLALGTVGGLTSLHPLVKMALEILGKPSAQELMQVVAVTGLAQNFAALRSLTTTGIQEGHMKMHLNNILNQYQATAEERKVIAKHFEKNTVTHASVVEMIEHLRK</sequence>
<proteinExistence type="inferred from homology"/>
<dbReference type="PRINTS" id="PR00071">
    <property type="entry name" value="HMGCOARDTASE"/>
</dbReference>
<evidence type="ECO:0000256" key="2">
    <source>
        <dbReference type="ARBA" id="ARBA00023002"/>
    </source>
</evidence>
<evidence type="ECO:0000313" key="4">
    <source>
        <dbReference type="EMBL" id="NNT70693.1"/>
    </source>
</evidence>
<comment type="similarity">
    <text evidence="1 3">Belongs to the HMG-CoA reductase family.</text>
</comment>
<dbReference type="Gene3D" id="3.90.770.10">
    <property type="entry name" value="3-hydroxy-3-methylglutaryl-coenzyme A Reductase, Chain A, domain 2"/>
    <property type="match status" value="2"/>
</dbReference>
<dbReference type="Pfam" id="PF00368">
    <property type="entry name" value="HMG-CoA_red"/>
    <property type="match status" value="1"/>
</dbReference>
<evidence type="ECO:0000256" key="1">
    <source>
        <dbReference type="ARBA" id="ARBA00007661"/>
    </source>
</evidence>
<dbReference type="NCBIfam" id="TIGR00532">
    <property type="entry name" value="HMG_CoA_R_NAD"/>
    <property type="match status" value="1"/>
</dbReference>
<comment type="catalytic activity">
    <reaction evidence="3">
        <text>(R)-mevalonate + 2 NAD(+) + CoA = (3S)-3-hydroxy-3-methylglutaryl-CoA + 2 NADH + 2 H(+)</text>
        <dbReference type="Rhea" id="RHEA:14833"/>
        <dbReference type="ChEBI" id="CHEBI:15378"/>
        <dbReference type="ChEBI" id="CHEBI:36464"/>
        <dbReference type="ChEBI" id="CHEBI:43074"/>
        <dbReference type="ChEBI" id="CHEBI:57287"/>
        <dbReference type="ChEBI" id="CHEBI:57540"/>
        <dbReference type="ChEBI" id="CHEBI:57945"/>
        <dbReference type="EC" id="1.1.1.88"/>
    </reaction>
</comment>
<dbReference type="GO" id="GO:0015936">
    <property type="term" value="P:coenzyme A metabolic process"/>
    <property type="evidence" value="ECO:0007669"/>
    <property type="project" value="InterPro"/>
</dbReference>
<dbReference type="InterPro" id="IPR009029">
    <property type="entry name" value="HMG_CoA_Rdtase_sub-bd_dom_sf"/>
</dbReference>
<dbReference type="Proteomes" id="UP000536509">
    <property type="component" value="Unassembled WGS sequence"/>
</dbReference>
<keyword evidence="2 3" id="KW-0560">Oxidoreductase</keyword>
<organism evidence="4 5">
    <name type="scientific">Flavobacterium rivulicola</name>
    <dbReference type="NCBI Taxonomy" id="2732161"/>
    <lineage>
        <taxon>Bacteria</taxon>
        <taxon>Pseudomonadati</taxon>
        <taxon>Bacteroidota</taxon>
        <taxon>Flavobacteriia</taxon>
        <taxon>Flavobacteriales</taxon>
        <taxon>Flavobacteriaceae</taxon>
        <taxon>Flavobacterium</taxon>
    </lineage>
</organism>
<protein>
    <recommendedName>
        <fullName evidence="3">3-hydroxy-3-methylglutaryl coenzyme A reductase</fullName>
        <shortName evidence="3">HMG-CoA reductase</shortName>
        <ecNumber evidence="3">1.1.1.88</ecNumber>
    </recommendedName>
</protein>
<dbReference type="InterPro" id="IPR009023">
    <property type="entry name" value="HMG_CoA_Rdtase_NAD(P)-bd_sf"/>
</dbReference>
<dbReference type="PANTHER" id="PTHR10572:SF24">
    <property type="entry name" value="3-HYDROXY-3-METHYLGLUTARYL-COENZYME A REDUCTASE"/>
    <property type="match status" value="1"/>
</dbReference>
<dbReference type="InterPro" id="IPR023076">
    <property type="entry name" value="HMG_CoA_Rdtase_CS"/>
</dbReference>
<dbReference type="GO" id="GO:0140643">
    <property type="term" value="F:hydroxymethylglutaryl-CoA reductase (NADH) activity"/>
    <property type="evidence" value="ECO:0007669"/>
    <property type="project" value="UniProtKB-EC"/>
</dbReference>
<dbReference type="EMBL" id="JABEVX010000001">
    <property type="protein sequence ID" value="NNT70693.1"/>
    <property type="molecule type" value="Genomic_DNA"/>
</dbReference>
<evidence type="ECO:0000256" key="3">
    <source>
        <dbReference type="RuleBase" id="RU361219"/>
    </source>
</evidence>
<dbReference type="PROSITE" id="PS50065">
    <property type="entry name" value="HMG_COA_REDUCTASE_4"/>
    <property type="match status" value="1"/>
</dbReference>
<dbReference type="InterPro" id="IPR004553">
    <property type="entry name" value="HMG_CoA_Rdtase_bac-typ"/>
</dbReference>
<gene>
    <name evidence="4" type="ORF">HKT18_00550</name>
</gene>
<dbReference type="InterPro" id="IPR002202">
    <property type="entry name" value="HMG_CoA_Rdtase"/>
</dbReference>
<evidence type="ECO:0000313" key="5">
    <source>
        <dbReference type="Proteomes" id="UP000536509"/>
    </source>
</evidence>
<comment type="caution">
    <text evidence="4">The sequence shown here is derived from an EMBL/GenBank/DDBJ whole genome shotgun (WGS) entry which is preliminary data.</text>
</comment>
<dbReference type="EC" id="1.1.1.88" evidence="3"/>
<dbReference type="UniPathway" id="UPA00257">
    <property type="reaction ID" value="UER00367"/>
</dbReference>
<dbReference type="Gene3D" id="1.10.8.660">
    <property type="match status" value="1"/>
</dbReference>
<reference evidence="4 5" key="1">
    <citation type="submission" date="2020-05" db="EMBL/GenBank/DDBJ databases">
        <title>Draft genome of Flavobacterium sp. IMCC34852.</title>
        <authorList>
            <person name="Song J."/>
            <person name="Cho J.-C."/>
        </authorList>
    </citation>
    <scope>NUCLEOTIDE SEQUENCE [LARGE SCALE GENOMIC DNA]</scope>
    <source>
        <strain evidence="4 5">IMCC34852</strain>
    </source>
</reference>
<keyword evidence="5" id="KW-1185">Reference proteome</keyword>
<accession>A0A7Y3R686</accession>
<dbReference type="PANTHER" id="PTHR10572">
    <property type="entry name" value="3-HYDROXY-3-METHYLGLUTARYL-COENZYME A REDUCTASE"/>
    <property type="match status" value="1"/>
</dbReference>
<dbReference type="SUPFAM" id="SSF55035">
    <property type="entry name" value="NAD-binding domain of HMG-CoA reductase"/>
    <property type="match status" value="1"/>
</dbReference>